<proteinExistence type="predicted"/>
<evidence type="ECO:0000313" key="2">
    <source>
        <dbReference type="EMBL" id="MBB5716219.1"/>
    </source>
</evidence>
<dbReference type="AlphaFoldDB" id="A0A7W9BFZ5"/>
<comment type="caution">
    <text evidence="2">The sequence shown here is derived from an EMBL/GenBank/DDBJ whole genome shotgun (WGS) entry which is preliminary data.</text>
</comment>
<feature type="transmembrane region" description="Helical" evidence="1">
    <location>
        <begin position="6"/>
        <end position="30"/>
    </location>
</feature>
<keyword evidence="1" id="KW-1133">Transmembrane helix</keyword>
<sequence>MRYATASYFLFFVATPFFALAAGVVGLAVLRRVAPWLLAALVGGRVPSDEQMARIWAVLMPWRAAPGAEAVTAGAGGKR</sequence>
<evidence type="ECO:0000313" key="3">
    <source>
        <dbReference type="Proteomes" id="UP000546200"/>
    </source>
</evidence>
<dbReference type="Proteomes" id="UP000546200">
    <property type="component" value="Unassembled WGS sequence"/>
</dbReference>
<reference evidence="2 3" key="1">
    <citation type="submission" date="2020-08" db="EMBL/GenBank/DDBJ databases">
        <title>Genomic Encyclopedia of Type Strains, Phase IV (KMG-IV): sequencing the most valuable type-strain genomes for metagenomic binning, comparative biology and taxonomic classification.</title>
        <authorList>
            <person name="Goeker M."/>
        </authorList>
    </citation>
    <scope>NUCLEOTIDE SEQUENCE [LARGE SCALE GENOMIC DNA]</scope>
    <source>
        <strain evidence="2 3">DSM 100044</strain>
    </source>
</reference>
<keyword evidence="1" id="KW-0472">Membrane</keyword>
<protein>
    <submittedName>
        <fullName evidence="2">Uncharacterized protein</fullName>
    </submittedName>
</protein>
<dbReference type="RefSeq" id="WP_184059283.1">
    <property type="nucleotide sequence ID" value="NZ_JACIJK010000009.1"/>
</dbReference>
<evidence type="ECO:0000256" key="1">
    <source>
        <dbReference type="SAM" id="Phobius"/>
    </source>
</evidence>
<name>A0A7W9BFZ5_9SPHN</name>
<keyword evidence="1" id="KW-0812">Transmembrane</keyword>
<accession>A0A7W9BFZ5</accession>
<keyword evidence="3" id="KW-1185">Reference proteome</keyword>
<dbReference type="EMBL" id="JACIJK010000009">
    <property type="protein sequence ID" value="MBB5716219.1"/>
    <property type="molecule type" value="Genomic_DNA"/>
</dbReference>
<organism evidence="2 3">
    <name type="scientific">Sphingomonas aerophila</name>
    <dbReference type="NCBI Taxonomy" id="1344948"/>
    <lineage>
        <taxon>Bacteria</taxon>
        <taxon>Pseudomonadati</taxon>
        <taxon>Pseudomonadota</taxon>
        <taxon>Alphaproteobacteria</taxon>
        <taxon>Sphingomonadales</taxon>
        <taxon>Sphingomonadaceae</taxon>
        <taxon>Sphingomonas</taxon>
    </lineage>
</organism>
<gene>
    <name evidence="2" type="ORF">FHS94_003079</name>
</gene>